<evidence type="ECO:0000313" key="4">
    <source>
        <dbReference type="Proteomes" id="UP000504638"/>
    </source>
</evidence>
<dbReference type="OrthoDB" id="2439692at2759"/>
<proteinExistence type="predicted"/>
<dbReference type="PANTHER" id="PTHR38118:SF2">
    <property type="entry name" value="CDP-ALCOHOL PHOSPHATIDYLTRANSFERASE PROTEIN"/>
    <property type="match status" value="1"/>
</dbReference>
<gene>
    <name evidence="3 5" type="ORF">P152DRAFT_256249</name>
</gene>
<dbReference type="EMBL" id="ML975190">
    <property type="protein sequence ID" value="KAF1808131.1"/>
    <property type="molecule type" value="Genomic_DNA"/>
</dbReference>
<evidence type="ECO:0000313" key="5">
    <source>
        <dbReference type="RefSeq" id="XP_033529762.1"/>
    </source>
</evidence>
<dbReference type="RefSeq" id="XP_033529762.1">
    <property type="nucleotide sequence ID" value="XM_033674742.1"/>
</dbReference>
<dbReference type="InterPro" id="IPR056124">
    <property type="entry name" value="DUF7707"/>
</dbReference>
<keyword evidence="4" id="KW-1185">Reference proteome</keyword>
<feature type="signal peptide" evidence="1">
    <location>
        <begin position="1"/>
        <end position="19"/>
    </location>
</feature>
<reference evidence="5" key="3">
    <citation type="submission" date="2025-04" db="UniProtKB">
        <authorList>
            <consortium name="RefSeq"/>
        </authorList>
    </citation>
    <scope>IDENTIFICATION</scope>
    <source>
        <strain evidence="5">CBS 781.70</strain>
    </source>
</reference>
<dbReference type="Pfam" id="PF24808">
    <property type="entry name" value="DUF7707"/>
    <property type="match status" value="1"/>
</dbReference>
<feature type="domain" description="DUF7707" evidence="2">
    <location>
        <begin position="20"/>
        <end position="125"/>
    </location>
</feature>
<dbReference type="Proteomes" id="UP000504638">
    <property type="component" value="Unplaced"/>
</dbReference>
<name>A0A6G1FR25_9PEZI</name>
<dbReference type="GeneID" id="54415312"/>
<organism evidence="3">
    <name type="scientific">Eremomyces bilateralis CBS 781.70</name>
    <dbReference type="NCBI Taxonomy" id="1392243"/>
    <lineage>
        <taxon>Eukaryota</taxon>
        <taxon>Fungi</taxon>
        <taxon>Dikarya</taxon>
        <taxon>Ascomycota</taxon>
        <taxon>Pezizomycotina</taxon>
        <taxon>Dothideomycetes</taxon>
        <taxon>Dothideomycetes incertae sedis</taxon>
        <taxon>Eremomycetales</taxon>
        <taxon>Eremomycetaceae</taxon>
        <taxon>Eremomyces</taxon>
    </lineage>
</organism>
<evidence type="ECO:0000313" key="3">
    <source>
        <dbReference type="EMBL" id="KAF1808131.1"/>
    </source>
</evidence>
<reference evidence="3 5" key="1">
    <citation type="submission" date="2020-01" db="EMBL/GenBank/DDBJ databases">
        <authorList>
            <consortium name="DOE Joint Genome Institute"/>
            <person name="Haridas S."/>
            <person name="Albert R."/>
            <person name="Binder M."/>
            <person name="Bloem J."/>
            <person name="Labutti K."/>
            <person name="Salamov A."/>
            <person name="Andreopoulos B."/>
            <person name="Baker S.E."/>
            <person name="Barry K."/>
            <person name="Bills G."/>
            <person name="Bluhm B.H."/>
            <person name="Cannon C."/>
            <person name="Castanera R."/>
            <person name="Culley D.E."/>
            <person name="Daum C."/>
            <person name="Ezra D."/>
            <person name="Gonzalez J.B."/>
            <person name="Henrissat B."/>
            <person name="Kuo A."/>
            <person name="Liang C."/>
            <person name="Lipzen A."/>
            <person name="Lutzoni F."/>
            <person name="Magnuson J."/>
            <person name="Mondo S."/>
            <person name="Nolan M."/>
            <person name="Ohm R."/>
            <person name="Pangilinan J."/>
            <person name="Park H.-J."/>
            <person name="Ramirez L."/>
            <person name="Alfaro M."/>
            <person name="Sun H."/>
            <person name="Tritt A."/>
            <person name="Yoshinaga Y."/>
            <person name="Zwiers L.-H."/>
            <person name="Turgeon B.G."/>
            <person name="Goodwin S.B."/>
            <person name="Spatafora J.W."/>
            <person name="Crous P.W."/>
            <person name="Grigoriev I.V."/>
        </authorList>
    </citation>
    <scope>NUCLEOTIDE SEQUENCE</scope>
    <source>
        <strain evidence="3 5">CBS 781.70</strain>
    </source>
</reference>
<feature type="chain" id="PRO_5044631522" description="DUF7707 domain-containing protein" evidence="1">
    <location>
        <begin position="20"/>
        <end position="208"/>
    </location>
</feature>
<keyword evidence="1" id="KW-0732">Signal</keyword>
<protein>
    <recommendedName>
        <fullName evidence="2">DUF7707 domain-containing protein</fullName>
    </recommendedName>
</protein>
<evidence type="ECO:0000259" key="2">
    <source>
        <dbReference type="Pfam" id="PF24808"/>
    </source>
</evidence>
<sequence>MKSFATLALYVLAVGLTDALDLSIVPTATKDAWCVSQKAQCPLLCLQYPGDNGDTITNTCDSKSLAWSCVCSVNGLTPNMTQYHLTIPYYICTETNNQCKNLCAIGDGACATNCEVNNLCGAQSPTRINSSTISTTMSSTAGPTATDADGNIIYSGFGGDAAATGSSGGDNGGGVSGTGAASGLYVEGPVVGMAALVAAVGLGFGILA</sequence>
<accession>A0A6G1FR25</accession>
<dbReference type="PANTHER" id="PTHR38118">
    <property type="entry name" value="ANCHORED CELL WALL PROTEIN 11-RELATED"/>
    <property type="match status" value="1"/>
</dbReference>
<evidence type="ECO:0000256" key="1">
    <source>
        <dbReference type="SAM" id="SignalP"/>
    </source>
</evidence>
<reference evidence="5" key="2">
    <citation type="submission" date="2020-04" db="EMBL/GenBank/DDBJ databases">
        <authorList>
            <consortium name="NCBI Genome Project"/>
        </authorList>
    </citation>
    <scope>NUCLEOTIDE SEQUENCE</scope>
    <source>
        <strain evidence="5">CBS 781.70</strain>
    </source>
</reference>
<dbReference type="AlphaFoldDB" id="A0A6G1FR25"/>